<sequence length="86" mass="9556">MLRGVIDRLRERGVDLTVTVPAQAHLASDGFDPIYGARPLRRAIQHQVEDSLSEEILAGRIRLGDKVSCDLEDGKLSFRKLAKEAD</sequence>
<organism evidence="4">
    <name type="scientific">bioreactor metagenome</name>
    <dbReference type="NCBI Taxonomy" id="1076179"/>
    <lineage>
        <taxon>unclassified sequences</taxon>
        <taxon>metagenomes</taxon>
        <taxon>ecological metagenomes</taxon>
    </lineage>
</organism>
<accession>A0A645HVP9</accession>
<dbReference type="AlphaFoldDB" id="A0A645HVP9"/>
<name>A0A645HVP9_9ZZZZ</name>
<keyword evidence="2" id="KW-0067">ATP-binding</keyword>
<dbReference type="PANTHER" id="PTHR11638:SF18">
    <property type="entry name" value="HEAT SHOCK PROTEIN 104"/>
    <property type="match status" value="1"/>
</dbReference>
<comment type="caution">
    <text evidence="4">The sequence shown here is derived from an EMBL/GenBank/DDBJ whole genome shotgun (WGS) entry which is preliminary data.</text>
</comment>
<dbReference type="SMART" id="SM01086">
    <property type="entry name" value="ClpB_D2-small"/>
    <property type="match status" value="1"/>
</dbReference>
<protein>
    <submittedName>
        <fullName evidence="4">Negative regulator of genetic competence ClpC/MecB</fullName>
    </submittedName>
</protein>
<dbReference type="PANTHER" id="PTHR11638">
    <property type="entry name" value="ATP-DEPENDENT CLP PROTEASE"/>
    <property type="match status" value="1"/>
</dbReference>
<dbReference type="Gene3D" id="1.10.8.60">
    <property type="match status" value="1"/>
</dbReference>
<feature type="domain" description="Clp ATPase C-terminal" evidence="3">
    <location>
        <begin position="1"/>
        <end position="78"/>
    </location>
</feature>
<gene>
    <name evidence="4" type="primary">clpC_48</name>
    <name evidence="4" type="ORF">SDC9_190690</name>
</gene>
<evidence type="ECO:0000256" key="2">
    <source>
        <dbReference type="ARBA" id="ARBA00022840"/>
    </source>
</evidence>
<dbReference type="InterPro" id="IPR019489">
    <property type="entry name" value="Clp_ATPase_C"/>
</dbReference>
<dbReference type="InterPro" id="IPR050130">
    <property type="entry name" value="ClpA_ClpB"/>
</dbReference>
<evidence type="ECO:0000256" key="1">
    <source>
        <dbReference type="ARBA" id="ARBA00022741"/>
    </source>
</evidence>
<reference evidence="4" key="1">
    <citation type="submission" date="2019-08" db="EMBL/GenBank/DDBJ databases">
        <authorList>
            <person name="Kucharzyk K."/>
            <person name="Murdoch R.W."/>
            <person name="Higgins S."/>
            <person name="Loffler F."/>
        </authorList>
    </citation>
    <scope>NUCLEOTIDE SEQUENCE</scope>
</reference>
<dbReference type="GO" id="GO:0005737">
    <property type="term" value="C:cytoplasm"/>
    <property type="evidence" value="ECO:0007669"/>
    <property type="project" value="TreeGrafter"/>
</dbReference>
<dbReference type="EMBL" id="VSSQ01101342">
    <property type="protein sequence ID" value="MPN43131.1"/>
    <property type="molecule type" value="Genomic_DNA"/>
</dbReference>
<evidence type="ECO:0000259" key="3">
    <source>
        <dbReference type="SMART" id="SM01086"/>
    </source>
</evidence>
<dbReference type="GO" id="GO:0005524">
    <property type="term" value="F:ATP binding"/>
    <property type="evidence" value="ECO:0007669"/>
    <property type="project" value="UniProtKB-KW"/>
</dbReference>
<dbReference type="GO" id="GO:0016887">
    <property type="term" value="F:ATP hydrolysis activity"/>
    <property type="evidence" value="ECO:0007669"/>
    <property type="project" value="TreeGrafter"/>
</dbReference>
<keyword evidence="1" id="KW-0547">Nucleotide-binding</keyword>
<proteinExistence type="predicted"/>
<dbReference type="GO" id="GO:0034605">
    <property type="term" value="P:cellular response to heat"/>
    <property type="evidence" value="ECO:0007669"/>
    <property type="project" value="TreeGrafter"/>
</dbReference>
<dbReference type="Pfam" id="PF10431">
    <property type="entry name" value="ClpB_D2-small"/>
    <property type="match status" value="1"/>
</dbReference>
<evidence type="ECO:0000313" key="4">
    <source>
        <dbReference type="EMBL" id="MPN43131.1"/>
    </source>
</evidence>